<keyword evidence="3" id="KW-1185">Reference proteome</keyword>
<feature type="domain" description="HTH cro/C1-type" evidence="1">
    <location>
        <begin position="25"/>
        <end position="82"/>
    </location>
</feature>
<gene>
    <name evidence="2" type="ORF">NBG84_17830</name>
</gene>
<dbReference type="CDD" id="cd00093">
    <property type="entry name" value="HTH_XRE"/>
    <property type="match status" value="1"/>
</dbReference>
<proteinExistence type="predicted"/>
<protein>
    <submittedName>
        <fullName evidence="2">Helix-turn-helix domain-containing protein</fullName>
    </submittedName>
</protein>
<dbReference type="Gene3D" id="1.10.260.40">
    <property type="entry name" value="lambda repressor-like DNA-binding domains"/>
    <property type="match status" value="1"/>
</dbReference>
<evidence type="ECO:0000259" key="1">
    <source>
        <dbReference type="PROSITE" id="PS50943"/>
    </source>
</evidence>
<dbReference type="Proteomes" id="UP001431429">
    <property type="component" value="Unassembled WGS sequence"/>
</dbReference>
<organism evidence="2 3">
    <name type="scientific">Streptomyces albipurpureus</name>
    <dbReference type="NCBI Taxonomy" id="2897419"/>
    <lineage>
        <taxon>Bacteria</taxon>
        <taxon>Bacillati</taxon>
        <taxon>Actinomycetota</taxon>
        <taxon>Actinomycetes</taxon>
        <taxon>Kitasatosporales</taxon>
        <taxon>Streptomycetaceae</taxon>
        <taxon>Streptomyces</taxon>
    </lineage>
</organism>
<dbReference type="SUPFAM" id="SSF47413">
    <property type="entry name" value="lambda repressor-like DNA-binding domains"/>
    <property type="match status" value="1"/>
</dbReference>
<dbReference type="InterPro" id="IPR010982">
    <property type="entry name" value="Lambda_DNA-bd_dom_sf"/>
</dbReference>
<dbReference type="SMART" id="SM00530">
    <property type="entry name" value="HTH_XRE"/>
    <property type="match status" value="1"/>
</dbReference>
<evidence type="ECO:0000313" key="2">
    <source>
        <dbReference type="EMBL" id="MCM2390128.1"/>
    </source>
</evidence>
<dbReference type="Pfam" id="PF13560">
    <property type="entry name" value="HTH_31"/>
    <property type="match status" value="1"/>
</dbReference>
<dbReference type="RefSeq" id="WP_250920462.1">
    <property type="nucleotide sequence ID" value="NZ_JAMQAW010000023.1"/>
</dbReference>
<dbReference type="PROSITE" id="PS50943">
    <property type="entry name" value="HTH_CROC1"/>
    <property type="match status" value="1"/>
</dbReference>
<dbReference type="InterPro" id="IPR043917">
    <property type="entry name" value="DUF5753"/>
</dbReference>
<accession>A0ABT0URW1</accession>
<dbReference type="InterPro" id="IPR001387">
    <property type="entry name" value="Cro/C1-type_HTH"/>
</dbReference>
<reference evidence="2" key="1">
    <citation type="submission" date="2022-06" db="EMBL/GenBank/DDBJ databases">
        <title>Genome public.</title>
        <authorList>
            <person name="Sun Q."/>
        </authorList>
    </citation>
    <scope>NUCLEOTIDE SEQUENCE</scope>
    <source>
        <strain evidence="2">CWNU-1</strain>
    </source>
</reference>
<name>A0ABT0URW1_9ACTN</name>
<dbReference type="Pfam" id="PF19054">
    <property type="entry name" value="DUF5753"/>
    <property type="match status" value="1"/>
</dbReference>
<evidence type="ECO:0000313" key="3">
    <source>
        <dbReference type="Proteomes" id="UP001431429"/>
    </source>
</evidence>
<sequence length="296" mass="34177">MTKGDSKVAAKRGATFRRRELGKELRKLRERKGLTLQEVAGELGFSFTKLARVEIGENDLPRSGDLDALMDLYDAHMPREDRDTLLKLHRESLSKEPWTPYKAFMPSKMPTYRGLEQDARVMRAFQPSFVFGLLQTEAYTRALYTIAKPVEETTSEYIEQNVRLRMERKELITRSDSPLELRVIMDEAAVRRMVEGTEVMREQYAAIVELGRLDNVTIQILPHDVVTYRTESNFILLDFSDALAPVVQVDMSNTISVTDEWREVQRNIRRFDAMRDSALPPARTADFLQQLAQGWE</sequence>
<comment type="caution">
    <text evidence="2">The sequence shown here is derived from an EMBL/GenBank/DDBJ whole genome shotgun (WGS) entry which is preliminary data.</text>
</comment>
<dbReference type="EMBL" id="JAMQAW010000023">
    <property type="protein sequence ID" value="MCM2390128.1"/>
    <property type="molecule type" value="Genomic_DNA"/>
</dbReference>